<name>A0A7W7RBU5_KITKI</name>
<dbReference type="EMBL" id="JACHJV010000004">
    <property type="protein sequence ID" value="MBB4929140.1"/>
    <property type="molecule type" value="Genomic_DNA"/>
</dbReference>
<dbReference type="InterPro" id="IPR012495">
    <property type="entry name" value="TadE-like_dom"/>
</dbReference>
<keyword evidence="3" id="KW-1185">Reference proteome</keyword>
<evidence type="ECO:0000259" key="1">
    <source>
        <dbReference type="Pfam" id="PF07811"/>
    </source>
</evidence>
<dbReference type="AlphaFoldDB" id="A0A7W7RBU5"/>
<protein>
    <recommendedName>
        <fullName evidence="1">TadE-like domain-containing protein</fullName>
    </recommendedName>
</protein>
<accession>A0A7W7RBU5</accession>
<evidence type="ECO:0000313" key="2">
    <source>
        <dbReference type="EMBL" id="MBB4929140.1"/>
    </source>
</evidence>
<organism evidence="2 3">
    <name type="scientific">Kitasatospora kifunensis</name>
    <name type="common">Streptomyces kifunensis</name>
    <dbReference type="NCBI Taxonomy" id="58351"/>
    <lineage>
        <taxon>Bacteria</taxon>
        <taxon>Bacillati</taxon>
        <taxon>Actinomycetota</taxon>
        <taxon>Actinomycetes</taxon>
        <taxon>Kitasatosporales</taxon>
        <taxon>Streptomycetaceae</taxon>
        <taxon>Kitasatospora</taxon>
    </lineage>
</organism>
<proteinExistence type="predicted"/>
<dbReference type="RefSeq" id="WP_184947239.1">
    <property type="nucleotide sequence ID" value="NZ_JACHJV010000004.1"/>
</dbReference>
<sequence length="115" mass="12080">MAIVFPAVILITIMVVQGSTWYYAREIALAAARTGVAAGRGYQSSPQAGADQANEMLSQTAGTSLLDAHAYPGPDSTADRITIKVTGRAPSLLPFFGGLTIDQSASAPREHWTTN</sequence>
<comment type="caution">
    <text evidence="2">The sequence shown here is derived from an EMBL/GenBank/DDBJ whole genome shotgun (WGS) entry which is preliminary data.</text>
</comment>
<dbReference type="Pfam" id="PF07811">
    <property type="entry name" value="TadE"/>
    <property type="match status" value="1"/>
</dbReference>
<feature type="domain" description="TadE-like" evidence="1">
    <location>
        <begin position="1"/>
        <end position="36"/>
    </location>
</feature>
<evidence type="ECO:0000313" key="3">
    <source>
        <dbReference type="Proteomes" id="UP000540506"/>
    </source>
</evidence>
<dbReference type="Proteomes" id="UP000540506">
    <property type="component" value="Unassembled WGS sequence"/>
</dbReference>
<gene>
    <name evidence="2" type="ORF">FHR34_008239</name>
</gene>
<reference evidence="2 3" key="1">
    <citation type="submission" date="2020-08" db="EMBL/GenBank/DDBJ databases">
        <title>Sequencing the genomes of 1000 actinobacteria strains.</title>
        <authorList>
            <person name="Klenk H.-P."/>
        </authorList>
    </citation>
    <scope>NUCLEOTIDE SEQUENCE [LARGE SCALE GENOMIC DNA]</scope>
    <source>
        <strain evidence="2 3">DSM 41654</strain>
    </source>
</reference>